<comment type="caution">
    <text evidence="2">The sequence shown here is derived from an EMBL/GenBank/DDBJ whole genome shotgun (WGS) entry which is preliminary data.</text>
</comment>
<dbReference type="AlphaFoldDB" id="K0KMM2"/>
<name>K0KMM2_WICCF</name>
<feature type="signal peptide" evidence="1">
    <location>
        <begin position="1"/>
        <end position="19"/>
    </location>
</feature>
<evidence type="ECO:0000313" key="2">
    <source>
        <dbReference type="EMBL" id="CCH46530.1"/>
    </source>
</evidence>
<dbReference type="InParanoid" id="K0KMM2"/>
<keyword evidence="3" id="KW-1185">Reference proteome</keyword>
<evidence type="ECO:0000313" key="3">
    <source>
        <dbReference type="Proteomes" id="UP000009328"/>
    </source>
</evidence>
<organism evidence="2 3">
    <name type="scientific">Wickerhamomyces ciferrii (strain ATCC 14091 / BCRC 22168 / CBS 111 / JCM 3599 / NBRC 0793 / NRRL Y-1031 F-60-10)</name>
    <name type="common">Yeast</name>
    <name type="synonym">Pichia ciferrii</name>
    <dbReference type="NCBI Taxonomy" id="1206466"/>
    <lineage>
        <taxon>Eukaryota</taxon>
        <taxon>Fungi</taxon>
        <taxon>Dikarya</taxon>
        <taxon>Ascomycota</taxon>
        <taxon>Saccharomycotina</taxon>
        <taxon>Saccharomycetes</taxon>
        <taxon>Phaffomycetales</taxon>
        <taxon>Wickerhamomycetaceae</taxon>
        <taxon>Wickerhamomyces</taxon>
    </lineage>
</organism>
<protein>
    <submittedName>
        <fullName evidence="2">Secreted protein</fullName>
    </submittedName>
</protein>
<feature type="chain" id="PRO_5003834912" evidence="1">
    <location>
        <begin position="20"/>
        <end position="123"/>
    </location>
</feature>
<dbReference type="EMBL" id="CAIF01000252">
    <property type="protein sequence ID" value="CCH46530.1"/>
    <property type="molecule type" value="Genomic_DNA"/>
</dbReference>
<dbReference type="Proteomes" id="UP000009328">
    <property type="component" value="Unassembled WGS sequence"/>
</dbReference>
<accession>K0KMM2</accession>
<evidence type="ECO:0000256" key="1">
    <source>
        <dbReference type="SAM" id="SignalP"/>
    </source>
</evidence>
<proteinExistence type="predicted"/>
<reference evidence="2 3" key="1">
    <citation type="journal article" date="2012" name="Eukaryot. Cell">
        <title>Draft genome sequence of Wickerhamomyces ciferrii NRRL Y-1031 F-60-10.</title>
        <authorList>
            <person name="Schneider J."/>
            <person name="Andrea H."/>
            <person name="Blom J."/>
            <person name="Jaenicke S."/>
            <person name="Ruckert C."/>
            <person name="Schorsch C."/>
            <person name="Szczepanowski R."/>
            <person name="Farwick M."/>
            <person name="Goesmann A."/>
            <person name="Puhler A."/>
            <person name="Schaffer S."/>
            <person name="Tauch A."/>
            <person name="Kohler T."/>
            <person name="Brinkrolf K."/>
        </authorList>
    </citation>
    <scope>NUCLEOTIDE SEQUENCE [LARGE SCALE GENOMIC DNA]</scope>
    <source>
        <strain evidence="3">ATCC 14091 / BCRC 22168 / CBS 111 / JCM 3599 / NBRC 0793 / NRRL Y-1031 F-60-10</strain>
    </source>
</reference>
<sequence length="123" mass="13620">MKLTSVLASSALLFLDIMASPISVPGATKSSVASNETNFQSDSSTDISMEGESFCFHETQSSRCLGGTFKKCVKERNGSFDKTVPSFCGFWCTKMNKIEDCGFNKEKFNYNPKWSCKDAKFDC</sequence>
<gene>
    <name evidence="2" type="ORF">BN7_6123</name>
</gene>
<dbReference type="HOGENOM" id="CLU_127832_0_0_1"/>
<keyword evidence="1" id="KW-0732">Signal</keyword>